<dbReference type="Pfam" id="PF25794">
    <property type="entry name" value="SACS"/>
    <property type="match status" value="1"/>
</dbReference>
<evidence type="ECO:0000259" key="2">
    <source>
        <dbReference type="Pfam" id="PF25794"/>
    </source>
</evidence>
<dbReference type="PANTHER" id="PTHR47839:SF1">
    <property type="entry name" value="DOMAIN PROTEIN, PUTATIVE (AFU_ORTHOLOGUE AFUA_6G04830)-RELATED"/>
    <property type="match status" value="1"/>
</dbReference>
<organism evidence="3 4">
    <name type="scientific">Daedalea quercina L-15889</name>
    <dbReference type="NCBI Taxonomy" id="1314783"/>
    <lineage>
        <taxon>Eukaryota</taxon>
        <taxon>Fungi</taxon>
        <taxon>Dikarya</taxon>
        <taxon>Basidiomycota</taxon>
        <taxon>Agaricomycotina</taxon>
        <taxon>Agaricomycetes</taxon>
        <taxon>Polyporales</taxon>
        <taxon>Fomitopsis</taxon>
    </lineage>
</organism>
<name>A0A165Q684_9APHY</name>
<gene>
    <name evidence="3" type="ORF">DAEQUDRAFT_751065</name>
</gene>
<evidence type="ECO:0000313" key="3">
    <source>
        <dbReference type="EMBL" id="KZT69065.1"/>
    </source>
</evidence>
<feature type="compositionally biased region" description="Polar residues" evidence="1">
    <location>
        <begin position="1522"/>
        <end position="1534"/>
    </location>
</feature>
<dbReference type="STRING" id="1314783.A0A165Q684"/>
<feature type="compositionally biased region" description="Low complexity" evidence="1">
    <location>
        <begin position="1433"/>
        <end position="1448"/>
    </location>
</feature>
<accession>A0A165Q684</accession>
<dbReference type="InterPro" id="IPR022155">
    <property type="entry name" value="DUF3684"/>
</dbReference>
<evidence type="ECO:0000313" key="4">
    <source>
        <dbReference type="Proteomes" id="UP000076727"/>
    </source>
</evidence>
<dbReference type="Gene3D" id="3.30.565.10">
    <property type="entry name" value="Histidine kinase-like ATPase, C-terminal domain"/>
    <property type="match status" value="1"/>
</dbReference>
<feature type="domain" description="Sacsin/Nov" evidence="2">
    <location>
        <begin position="24"/>
        <end position="149"/>
    </location>
</feature>
<protein>
    <recommendedName>
        <fullName evidence="2">Sacsin/Nov domain-containing protein</fullName>
    </recommendedName>
</protein>
<dbReference type="PANTHER" id="PTHR47839">
    <property type="entry name" value="DOMAIN PROTEIN, PUTATIVE (AFU_ORTHOLOGUE AFUA_6G04830)-RELATED"/>
    <property type="match status" value="1"/>
</dbReference>
<feature type="region of interest" description="Disordered" evidence="1">
    <location>
        <begin position="1498"/>
        <end position="1555"/>
    </location>
</feature>
<keyword evidence="4" id="KW-1185">Reference proteome</keyword>
<feature type="region of interest" description="Disordered" evidence="1">
    <location>
        <begin position="1428"/>
        <end position="1470"/>
    </location>
</feature>
<dbReference type="NCBIfam" id="NF047352">
    <property type="entry name" value="P_loop_sacsin"/>
    <property type="match status" value="1"/>
</dbReference>
<dbReference type="Proteomes" id="UP000076727">
    <property type="component" value="Unassembled WGS sequence"/>
</dbReference>
<dbReference type="OrthoDB" id="10031156at2759"/>
<dbReference type="Pfam" id="PF12449">
    <property type="entry name" value="DUF3684"/>
    <property type="match status" value="1"/>
</dbReference>
<reference evidence="3 4" key="1">
    <citation type="journal article" date="2016" name="Mol. Biol. Evol.">
        <title>Comparative Genomics of Early-Diverging Mushroom-Forming Fungi Provides Insights into the Origins of Lignocellulose Decay Capabilities.</title>
        <authorList>
            <person name="Nagy L.G."/>
            <person name="Riley R."/>
            <person name="Tritt A."/>
            <person name="Adam C."/>
            <person name="Daum C."/>
            <person name="Floudas D."/>
            <person name="Sun H."/>
            <person name="Yadav J.S."/>
            <person name="Pangilinan J."/>
            <person name="Larsson K.H."/>
            <person name="Matsuura K."/>
            <person name="Barry K."/>
            <person name="Labutti K."/>
            <person name="Kuo R."/>
            <person name="Ohm R.A."/>
            <person name="Bhattacharya S.S."/>
            <person name="Shirouzu T."/>
            <person name="Yoshinaga Y."/>
            <person name="Martin F.M."/>
            <person name="Grigoriev I.V."/>
            <person name="Hibbett D.S."/>
        </authorList>
    </citation>
    <scope>NUCLEOTIDE SEQUENCE [LARGE SCALE GENOMIC DNA]</scope>
    <source>
        <strain evidence="3 4">L-15889</strain>
    </source>
</reference>
<evidence type="ECO:0000256" key="1">
    <source>
        <dbReference type="SAM" id="MobiDB-lite"/>
    </source>
</evidence>
<sequence>MAHSRDALWESGYDESVEVNQRALIDKVLARYSAEFTVFRELLQNSDDAGAKRVEIRFETKEYLDSKKADGAEDAPAVSLDQQALDRKAGLVHQWTFKNDGMHFRDEDWNRLKKIAEGNPDEEKIGAFGVGFYSLFSVTEEPFVTSGGQWMHFYWKDGKDQLFVRRGKLPNASDANDPWTTFEMTLREPVPIPKAFDLTRFLASSITFMKQLSDVSVFLDDTRISRLTKQSGMKRAVGVHKGLKNTSPKGIMQVQDIHTTPLFIKAELIRWVYLAGSEKVAPSKPAATVKPNGFFSSLFSSLSGTHTPQRSSTPAPPPVVEQIDPTTITETSVMLSIFSADVLVKLDQKLRSELHRSTKKNPPTNMSLHLIYTGKDEYDASRKDDEKQPEKTGSVFQGLRADIEGIGSARIFIGHATSQTTGIAGHMAARFIPTVERESIDLMDRTVAVWNEELLYVGGFLARAGYELEMDQIRQLWTGAAGKDPSAEPDEELTAWLRAKALHAMKFFTFHQSTPLAEVSRKMESAFFLCGGPRHPFSLISTAGVRNASDVRISDAAFSEFVKELPVIPDDVLSGAKPMIDALQDRGMVKNIEFMDVLQELRARPLMESEMTACFKWWVGVQNQGEPRTLSRIRTELLNAAVLCVGEKGTADERIIPISAIQTFLNTRTTGAIPTDGPLPAHLLPVSVSRHLDPNQLSAAFPWREFTAIDWIRHVTSAPGLDVEHDITKSAQWADRVFQVLARMWSNMAKGNQEEAVTLLRDKACVPTSAGMKPPQESYFQSAHIFKDLPIVQMPSGAPVKGALERVLAAIGVRKHVDLQIVFNRMIKTGDWTIAELVKYLVAVQSTLTPLELDRLCATAAFTKEERAIAGADDKRPRYKAGDLYEPSDTFRQLGLPIIDWGQHPKWRTNSEEAKFLCNLGLQRFPSLSVILELAASPDQKVRPVALRYFLDSLTTRYQDYDPSNFSQIAFIPALKSQQPYMAKPSEVYASSEWASLGFATVDPSLRADALLRLKIREHPPTAALVHLLQISPPSNDAVAREWFGVLASRIAEFSPNQLKTLSQMPIVPVTTQGEKQTRMMAPSQCYLRGQTEAQLHSKLFIFVDFGTRANQFLSACGSKQEPTVEEIAKIILDDPRKFYQLAGGRDNYLNELRNIAVNHRLFSGTTMARLRRSSVLLGSRRVKKPKPAEKVQSPDDLVDLEEDDWEHEYDLLPASQIVVADDPNAYQLFGNSVFTAPQEDLLEAFYQELGSRPLSSLVKQEHRTTTEITGSPKAAEVRSLILERLPLFLHEHTHSAPRVKYNWLNDEKHFIVKMYGKLTVVKTLQFGNIRAMQTQESSALSRRSGLGPVELLLGYNSQVDMYEVSSSMCRTLFDTPKANDILLFMTILSTDLRSLKRRGYNVDRILRQQQAQRAAQEEALKAKAVESNALVSRPEPSSEKSSLSDLSGQTVTQSSGMLPPPAAPATTKASDMFKRMSDARQSSHTWQRLHSAFSNFGGSTAEMVGPSSGQRQIEGGDGSDETPSIGGSRTASPINIGGVPGASNPPGHVTPKDRISSVIDMAVNACKEEKRDQFQSRESQQMVKDALSQGYCDGTGESFNLSLIGTMDDFKVYAAGDVPNVATIMNLKRKTIARFIYVVLPLLDVYKLPRSSIHFYFDQSGQRIAFNRNASLFLSLRYFESWHDEDVLQGSMTEALISWYFTLAHEIAHNIVGPHNSEHEFYFSAISEASLPAFVAYLSTRT</sequence>
<dbReference type="InterPro" id="IPR058210">
    <property type="entry name" value="SACS/Nov_dom"/>
</dbReference>
<dbReference type="InterPro" id="IPR036890">
    <property type="entry name" value="HATPase_C_sf"/>
</dbReference>
<proteinExistence type="predicted"/>
<dbReference type="EMBL" id="KV429061">
    <property type="protein sequence ID" value="KZT69065.1"/>
    <property type="molecule type" value="Genomic_DNA"/>
</dbReference>
<dbReference type="SUPFAM" id="SSF55874">
    <property type="entry name" value="ATPase domain of HSP90 chaperone/DNA topoisomerase II/histidine kinase"/>
    <property type="match status" value="1"/>
</dbReference>